<sequence length="213" mass="23871">MTLHWSPRSPFVRKVMIVLHETGLLDRVTCVRNVVGMNQLNEQVMLDNPLNKIPTLVLADGRKLYDSRVICDFLDGLHNGTRLVPVDRARYLQAMTWQALGDGFIDVLLLWRNWYIDRGLPHDCADDPFLNAFNAKCQAVLAALEAQAAELEAAPFGLGHIAIGCALGQLDFRWSFIAWRPGHPALAHWYQQFQSRPAVVATAIRDDNAPSAT</sequence>
<evidence type="ECO:0000313" key="2">
    <source>
        <dbReference type="EMBL" id="MBA6098450.1"/>
    </source>
</evidence>
<dbReference type="PROSITE" id="PS50404">
    <property type="entry name" value="GST_NTER"/>
    <property type="match status" value="1"/>
</dbReference>
<organism evidence="2 3">
    <name type="scientific">Pseudomonas juntendi</name>
    <dbReference type="NCBI Taxonomy" id="2666183"/>
    <lineage>
        <taxon>Bacteria</taxon>
        <taxon>Pseudomonadati</taxon>
        <taxon>Pseudomonadota</taxon>
        <taxon>Gammaproteobacteria</taxon>
        <taxon>Pseudomonadales</taxon>
        <taxon>Pseudomonadaceae</taxon>
        <taxon>Pseudomonas</taxon>
    </lineage>
</organism>
<reference evidence="2 3" key="1">
    <citation type="submission" date="2020-07" db="EMBL/GenBank/DDBJ databases">
        <title>Diversity of carbapenemase encoding genes among Pseudomonas putida group clinical isolates in a tertiary Brazilian hospital.</title>
        <authorList>
            <person name="Alberto-Lei F."/>
            <person name="Nodari C.S."/>
            <person name="Streling A.P."/>
            <person name="Paulino J.T."/>
            <person name="Bessa-Neto F.O."/>
            <person name="Cayo R."/>
            <person name="Gales A.C."/>
        </authorList>
    </citation>
    <scope>NUCLEOTIDE SEQUENCE [LARGE SCALE GENOMIC DNA]</scope>
    <source>
        <strain evidence="2 3">12815</strain>
    </source>
</reference>
<dbReference type="Pfam" id="PF13409">
    <property type="entry name" value="GST_N_2"/>
    <property type="match status" value="1"/>
</dbReference>
<evidence type="ECO:0000259" key="1">
    <source>
        <dbReference type="PROSITE" id="PS50404"/>
    </source>
</evidence>
<dbReference type="PANTHER" id="PTHR43968">
    <property type="match status" value="1"/>
</dbReference>
<dbReference type="Pfam" id="PF13410">
    <property type="entry name" value="GST_C_2"/>
    <property type="match status" value="1"/>
</dbReference>
<dbReference type="GO" id="GO:0016740">
    <property type="term" value="F:transferase activity"/>
    <property type="evidence" value="ECO:0007669"/>
    <property type="project" value="UniProtKB-KW"/>
</dbReference>
<dbReference type="InterPro" id="IPR050983">
    <property type="entry name" value="GST_Omega/HSP26"/>
</dbReference>
<name>A0A7W2KHF8_9PSED</name>
<gene>
    <name evidence="2" type="ORF">H4C80_15105</name>
</gene>
<protein>
    <submittedName>
        <fullName evidence="2">Glutathione S-transferase</fullName>
    </submittedName>
</protein>
<keyword evidence="2" id="KW-0808">Transferase</keyword>
<dbReference type="InterPro" id="IPR036249">
    <property type="entry name" value="Thioredoxin-like_sf"/>
</dbReference>
<proteinExistence type="predicted"/>
<dbReference type="InterPro" id="IPR004045">
    <property type="entry name" value="Glutathione_S-Trfase_N"/>
</dbReference>
<dbReference type="SUPFAM" id="SSF47616">
    <property type="entry name" value="GST C-terminal domain-like"/>
    <property type="match status" value="1"/>
</dbReference>
<dbReference type="Proteomes" id="UP000545074">
    <property type="component" value="Unassembled WGS sequence"/>
</dbReference>
<dbReference type="InterPro" id="IPR036282">
    <property type="entry name" value="Glutathione-S-Trfase_C_sf"/>
</dbReference>
<dbReference type="Gene3D" id="3.40.30.10">
    <property type="entry name" value="Glutaredoxin"/>
    <property type="match status" value="1"/>
</dbReference>
<dbReference type="Gene3D" id="1.20.1050.10">
    <property type="match status" value="1"/>
</dbReference>
<evidence type="ECO:0000313" key="3">
    <source>
        <dbReference type="Proteomes" id="UP000545074"/>
    </source>
</evidence>
<dbReference type="SUPFAM" id="SSF52833">
    <property type="entry name" value="Thioredoxin-like"/>
    <property type="match status" value="1"/>
</dbReference>
<dbReference type="PANTHER" id="PTHR43968:SF6">
    <property type="entry name" value="GLUTATHIONE S-TRANSFERASE OMEGA"/>
    <property type="match status" value="1"/>
</dbReference>
<dbReference type="EMBL" id="JACGCX010000009">
    <property type="protein sequence ID" value="MBA6098450.1"/>
    <property type="molecule type" value="Genomic_DNA"/>
</dbReference>
<comment type="caution">
    <text evidence="2">The sequence shown here is derived from an EMBL/GenBank/DDBJ whole genome shotgun (WGS) entry which is preliminary data.</text>
</comment>
<accession>A0A7W2KHF8</accession>
<feature type="domain" description="GST N-terminal" evidence="1">
    <location>
        <begin position="1"/>
        <end position="82"/>
    </location>
</feature>
<dbReference type="AlphaFoldDB" id="A0A7W2KHF8"/>
<dbReference type="GO" id="GO:0005737">
    <property type="term" value="C:cytoplasm"/>
    <property type="evidence" value="ECO:0007669"/>
    <property type="project" value="TreeGrafter"/>
</dbReference>